<dbReference type="PROSITE" id="PS50041">
    <property type="entry name" value="C_TYPE_LECTIN_2"/>
    <property type="match status" value="1"/>
</dbReference>
<organism evidence="3 4">
    <name type="scientific">Mola mola</name>
    <name type="common">Ocean sunfish</name>
    <name type="synonym">Tetraodon mola</name>
    <dbReference type="NCBI Taxonomy" id="94237"/>
    <lineage>
        <taxon>Eukaryota</taxon>
        <taxon>Metazoa</taxon>
        <taxon>Chordata</taxon>
        <taxon>Craniata</taxon>
        <taxon>Vertebrata</taxon>
        <taxon>Euteleostomi</taxon>
        <taxon>Actinopterygii</taxon>
        <taxon>Neopterygii</taxon>
        <taxon>Teleostei</taxon>
        <taxon>Neoteleostei</taxon>
        <taxon>Acanthomorphata</taxon>
        <taxon>Eupercaria</taxon>
        <taxon>Tetraodontiformes</taxon>
        <taxon>Molidae</taxon>
        <taxon>Mola</taxon>
    </lineage>
</organism>
<dbReference type="Ensembl" id="ENSMMOT00000019005.1">
    <property type="protein sequence ID" value="ENSMMOP00000018703.1"/>
    <property type="gene ID" value="ENSMMOG00000014168.1"/>
</dbReference>
<dbReference type="Proteomes" id="UP000261620">
    <property type="component" value="Unplaced"/>
</dbReference>
<dbReference type="PANTHER" id="PTHR45784">
    <property type="entry name" value="C-TYPE LECTIN DOMAIN FAMILY 20 MEMBER A-RELATED"/>
    <property type="match status" value="1"/>
</dbReference>
<dbReference type="Gene3D" id="3.10.100.10">
    <property type="entry name" value="Mannose-Binding Protein A, subunit A"/>
    <property type="match status" value="1"/>
</dbReference>
<dbReference type="STRING" id="94237.ENSMMOP00000018703"/>
<dbReference type="InterPro" id="IPR016187">
    <property type="entry name" value="CTDL_fold"/>
</dbReference>
<name>A0A3Q3WTS3_MOLML</name>
<dbReference type="InterPro" id="IPR016186">
    <property type="entry name" value="C-type_lectin-like/link_sf"/>
</dbReference>
<dbReference type="SUPFAM" id="SSF56436">
    <property type="entry name" value="C-type lectin-like"/>
    <property type="match status" value="1"/>
</dbReference>
<dbReference type="PROSITE" id="PS00615">
    <property type="entry name" value="C_TYPE_LECTIN_1"/>
    <property type="match status" value="1"/>
</dbReference>
<evidence type="ECO:0000259" key="2">
    <source>
        <dbReference type="PROSITE" id="PS50041"/>
    </source>
</evidence>
<evidence type="ECO:0000313" key="3">
    <source>
        <dbReference type="Ensembl" id="ENSMMOP00000018703.1"/>
    </source>
</evidence>
<dbReference type="SMART" id="SM00034">
    <property type="entry name" value="CLECT"/>
    <property type="match status" value="1"/>
</dbReference>
<dbReference type="AlphaFoldDB" id="A0A3Q3WTS3"/>
<feature type="domain" description="C-type lectin" evidence="2">
    <location>
        <begin position="22"/>
        <end position="118"/>
    </location>
</feature>
<evidence type="ECO:0000313" key="4">
    <source>
        <dbReference type="Proteomes" id="UP000261620"/>
    </source>
</evidence>
<evidence type="ECO:0000256" key="1">
    <source>
        <dbReference type="ARBA" id="ARBA00023157"/>
    </source>
</evidence>
<keyword evidence="1" id="KW-1015">Disulfide bond</keyword>
<dbReference type="InterPro" id="IPR001304">
    <property type="entry name" value="C-type_lectin-like"/>
</dbReference>
<reference evidence="3" key="2">
    <citation type="submission" date="2025-09" db="UniProtKB">
        <authorList>
            <consortium name="Ensembl"/>
        </authorList>
    </citation>
    <scope>IDENTIFICATION</scope>
</reference>
<dbReference type="InterPro" id="IPR018378">
    <property type="entry name" value="C-type_lectin_CS"/>
</dbReference>
<dbReference type="OMA" id="NENGWIG"/>
<dbReference type="Pfam" id="PF00059">
    <property type="entry name" value="Lectin_C"/>
    <property type="match status" value="1"/>
</dbReference>
<protein>
    <recommendedName>
        <fullName evidence="2">C-type lectin domain-containing protein</fullName>
    </recommendedName>
</protein>
<proteinExistence type="predicted"/>
<reference evidence="3" key="1">
    <citation type="submission" date="2025-08" db="UniProtKB">
        <authorList>
            <consortium name="Ensembl"/>
        </authorList>
    </citation>
    <scope>IDENTIFICATION</scope>
</reference>
<accession>A0A3Q3WTS3</accession>
<dbReference type="PANTHER" id="PTHR45784:SF3">
    <property type="entry name" value="C-TYPE LECTIN DOMAIN FAMILY 4 MEMBER K-LIKE-RELATED"/>
    <property type="match status" value="1"/>
</dbReference>
<keyword evidence="4" id="KW-1185">Reference proteome</keyword>
<sequence>MLFTSPHPGTNGKPDFEKVDLKRTWNEAQSYCRENFVDLASIRNKDENDIIKGLINENYVWIGLHREKEWSDGSTSLFRHWADGQPNSENEECVTTEFIDSGQWSDDNCALRFPFICEIEK</sequence>